<dbReference type="GO" id="GO:0005615">
    <property type="term" value="C:extracellular space"/>
    <property type="evidence" value="ECO:0007669"/>
    <property type="project" value="TreeGrafter"/>
</dbReference>
<dbReference type="GO" id="GO:0042277">
    <property type="term" value="F:peptide binding"/>
    <property type="evidence" value="ECO:0007669"/>
    <property type="project" value="TreeGrafter"/>
</dbReference>
<evidence type="ECO:0000259" key="8">
    <source>
        <dbReference type="Pfam" id="PF01433"/>
    </source>
</evidence>
<evidence type="ECO:0000256" key="6">
    <source>
        <dbReference type="ARBA" id="ARBA00022833"/>
    </source>
</evidence>
<dbReference type="AlphaFoldDB" id="A0A016VJC5"/>
<dbReference type="GO" id="GO:0016020">
    <property type="term" value="C:membrane"/>
    <property type="evidence" value="ECO:0007669"/>
    <property type="project" value="TreeGrafter"/>
</dbReference>
<protein>
    <recommendedName>
        <fullName evidence="8">Peptidase M1 membrane alanine aminopeptidase domain-containing protein</fullName>
    </recommendedName>
</protein>
<feature type="domain" description="Peptidase M1 membrane alanine aminopeptidase" evidence="8">
    <location>
        <begin position="45"/>
        <end position="230"/>
    </location>
</feature>
<dbReference type="PRINTS" id="PR00756">
    <property type="entry name" value="ALADIPTASE"/>
</dbReference>
<dbReference type="Proteomes" id="UP000024635">
    <property type="component" value="Unassembled WGS sequence"/>
</dbReference>
<keyword evidence="10" id="KW-1185">Reference proteome</keyword>
<dbReference type="PANTHER" id="PTHR11533:SF301">
    <property type="entry name" value="AMINOPEPTIDASE"/>
    <property type="match status" value="1"/>
</dbReference>
<dbReference type="InterPro" id="IPR014782">
    <property type="entry name" value="Peptidase_M1_dom"/>
</dbReference>
<dbReference type="InterPro" id="IPR050344">
    <property type="entry name" value="Peptidase_M1_aminopeptidases"/>
</dbReference>
<dbReference type="EMBL" id="JARK01001345">
    <property type="protein sequence ID" value="EYC27510.1"/>
    <property type="molecule type" value="Genomic_DNA"/>
</dbReference>
<evidence type="ECO:0000256" key="4">
    <source>
        <dbReference type="ARBA" id="ARBA00022723"/>
    </source>
</evidence>
<gene>
    <name evidence="9" type="primary">Acey_s0009.g768</name>
    <name evidence="9" type="ORF">Y032_0009g768</name>
</gene>
<comment type="cofactor">
    <cofactor evidence="1">
        <name>Zn(2+)</name>
        <dbReference type="ChEBI" id="CHEBI:29105"/>
    </cofactor>
</comment>
<keyword evidence="3" id="KW-0645">Protease</keyword>
<evidence type="ECO:0000256" key="5">
    <source>
        <dbReference type="ARBA" id="ARBA00022801"/>
    </source>
</evidence>
<dbReference type="SUPFAM" id="SSF55486">
    <property type="entry name" value="Metalloproteases ('zincins'), catalytic domain"/>
    <property type="match status" value="1"/>
</dbReference>
<dbReference type="PANTHER" id="PTHR11533">
    <property type="entry name" value="PROTEASE M1 ZINC METALLOPROTEASE"/>
    <property type="match status" value="1"/>
</dbReference>
<sequence length="335" mass="38238">MVDPSPFGGLVFWRFPHYCAKTDPSPVDFSSARPRRTCIQSFPLLPGQDLVALPDFSAGAMENWGLITFREGLLLASGLPVPEETSSQLSIIAHELSHQWFGNMVTMKDWGEVWLNEGFANFFETAVFLNKNDGDLHRSLHAEISFDNALENDCFATSRPLSSVIDTPSEIFESFDSITYDKGGAIIDMTAKIMGRQKFRKGLNHYIRKFSLRNTQGDDWWRSIDESLEEDKEHRDGGPDGGVLKMWYFGSQWTKQMGFPLVTLETVNSTTIKIGQQRFLKGSYALELQKYRFPSYRYKWDVPLFCQEGRQDLGMKWLKRGRNTNKVGVMPLLMG</sequence>
<evidence type="ECO:0000256" key="3">
    <source>
        <dbReference type="ARBA" id="ARBA00022670"/>
    </source>
</evidence>
<dbReference type="InterPro" id="IPR001930">
    <property type="entry name" value="Peptidase_M1"/>
</dbReference>
<name>A0A016VJC5_9BILA</name>
<dbReference type="InterPro" id="IPR027268">
    <property type="entry name" value="Peptidase_M4/M1_CTD_sf"/>
</dbReference>
<comment type="similarity">
    <text evidence="2">Belongs to the peptidase M1 family.</text>
</comment>
<evidence type="ECO:0000256" key="1">
    <source>
        <dbReference type="ARBA" id="ARBA00001947"/>
    </source>
</evidence>
<keyword evidence="4" id="KW-0479">Metal-binding</keyword>
<evidence type="ECO:0000256" key="7">
    <source>
        <dbReference type="ARBA" id="ARBA00023049"/>
    </source>
</evidence>
<dbReference type="GO" id="GO:0005737">
    <property type="term" value="C:cytoplasm"/>
    <property type="evidence" value="ECO:0007669"/>
    <property type="project" value="TreeGrafter"/>
</dbReference>
<dbReference type="Gene3D" id="1.10.390.10">
    <property type="entry name" value="Neutral Protease Domain 2"/>
    <property type="match status" value="1"/>
</dbReference>
<comment type="caution">
    <text evidence="9">The sequence shown here is derived from an EMBL/GenBank/DDBJ whole genome shotgun (WGS) entry which is preliminary data.</text>
</comment>
<organism evidence="9 10">
    <name type="scientific">Ancylostoma ceylanicum</name>
    <dbReference type="NCBI Taxonomy" id="53326"/>
    <lineage>
        <taxon>Eukaryota</taxon>
        <taxon>Metazoa</taxon>
        <taxon>Ecdysozoa</taxon>
        <taxon>Nematoda</taxon>
        <taxon>Chromadorea</taxon>
        <taxon>Rhabditida</taxon>
        <taxon>Rhabditina</taxon>
        <taxon>Rhabditomorpha</taxon>
        <taxon>Strongyloidea</taxon>
        <taxon>Ancylostomatidae</taxon>
        <taxon>Ancylostomatinae</taxon>
        <taxon>Ancylostoma</taxon>
    </lineage>
</organism>
<dbReference type="GO" id="GO:0043171">
    <property type="term" value="P:peptide catabolic process"/>
    <property type="evidence" value="ECO:0007669"/>
    <property type="project" value="TreeGrafter"/>
</dbReference>
<keyword evidence="5" id="KW-0378">Hydrolase</keyword>
<reference evidence="10" key="1">
    <citation type="journal article" date="2015" name="Nat. Genet.">
        <title>The genome and transcriptome of the zoonotic hookworm Ancylostoma ceylanicum identify infection-specific gene families.</title>
        <authorList>
            <person name="Schwarz E.M."/>
            <person name="Hu Y."/>
            <person name="Antoshechkin I."/>
            <person name="Miller M.M."/>
            <person name="Sternberg P.W."/>
            <person name="Aroian R.V."/>
        </authorList>
    </citation>
    <scope>NUCLEOTIDE SEQUENCE</scope>
    <source>
        <strain evidence="10">HY135</strain>
    </source>
</reference>
<evidence type="ECO:0000256" key="2">
    <source>
        <dbReference type="ARBA" id="ARBA00010136"/>
    </source>
</evidence>
<keyword evidence="7" id="KW-0482">Metalloprotease</keyword>
<keyword evidence="6" id="KW-0862">Zinc</keyword>
<accession>A0A016VJC5</accession>
<evidence type="ECO:0000313" key="10">
    <source>
        <dbReference type="Proteomes" id="UP000024635"/>
    </source>
</evidence>
<dbReference type="GO" id="GO:0070006">
    <property type="term" value="F:metalloaminopeptidase activity"/>
    <property type="evidence" value="ECO:0007669"/>
    <property type="project" value="TreeGrafter"/>
</dbReference>
<dbReference type="GO" id="GO:0006508">
    <property type="term" value="P:proteolysis"/>
    <property type="evidence" value="ECO:0007669"/>
    <property type="project" value="UniProtKB-KW"/>
</dbReference>
<evidence type="ECO:0000313" key="9">
    <source>
        <dbReference type="EMBL" id="EYC27510.1"/>
    </source>
</evidence>
<dbReference type="Pfam" id="PF01433">
    <property type="entry name" value="Peptidase_M1"/>
    <property type="match status" value="1"/>
</dbReference>
<proteinExistence type="inferred from homology"/>
<dbReference type="OrthoDB" id="6337587at2759"/>
<dbReference type="GO" id="GO:0008270">
    <property type="term" value="F:zinc ion binding"/>
    <property type="evidence" value="ECO:0007669"/>
    <property type="project" value="InterPro"/>
</dbReference>